<dbReference type="OrthoDB" id="10407044at2759"/>
<comment type="caution">
    <text evidence="2">The sequence shown here is derived from an EMBL/GenBank/DDBJ whole genome shotgun (WGS) entry which is preliminary data.</text>
</comment>
<sequence length="533" mass="62703">MTDIVWRCVLMLTWWAFQVWRDGACHKWQIKPAKALEFSKAPGVMMSFENPIYSNGYFLGFDAWDNINKRYGMTNITYIVRIEFQRQGFKENKIKRHFKRFWLPGANWVERNIRSNHIYRSNITQIKVRNQSQVDLWVYPKCFLRHHGISRIHRVARTMRINVKHIRWLAKVNYGQDEGYGPRELIEIATGMTQVQGILCAWLHPRIESTSSLMIRFSPDGVPSKNFFAISGGYSNWDFLNDEYQVSAIHLLRGWNRALIDFAGGIQCRDPEIDIARRYQALPGVRSVYLDRKDDCRFTYQIVIAFDRKVMNGNSVRQYQHWSSLNHIYGSVSINLKFADDLKAILEFEPGLYTKEQMRAIRDEYLKLPGIRFGWVIGHKAKAISTIVLHFSKAYLDRVPMRNYNFWEALNRRYGTNITILEPSKSRAFIRFPDSRFTDLELKAILRRYRHLPGISSVRMDTEHREPQEAEQFWANSSYLIIPPRRSLLSWVQLSRGDQGFFLKNEAPGDGNTMDNNIIRPSKPWLSQCIHQT</sequence>
<gene>
    <name evidence="2" type="ORF">TCAL_00958</name>
</gene>
<name>A0A553P600_TIGCA</name>
<evidence type="ECO:0000313" key="2">
    <source>
        <dbReference type="EMBL" id="TRY73116.1"/>
    </source>
</evidence>
<organism evidence="2 3">
    <name type="scientific">Tigriopus californicus</name>
    <name type="common">Marine copepod</name>
    <dbReference type="NCBI Taxonomy" id="6832"/>
    <lineage>
        <taxon>Eukaryota</taxon>
        <taxon>Metazoa</taxon>
        <taxon>Ecdysozoa</taxon>
        <taxon>Arthropoda</taxon>
        <taxon>Crustacea</taxon>
        <taxon>Multicrustacea</taxon>
        <taxon>Hexanauplia</taxon>
        <taxon>Copepoda</taxon>
        <taxon>Harpacticoida</taxon>
        <taxon>Harpacticidae</taxon>
        <taxon>Tigriopus</taxon>
    </lineage>
</organism>
<reference evidence="2 3" key="1">
    <citation type="journal article" date="2018" name="Nat. Ecol. Evol.">
        <title>Genomic signatures of mitonuclear coevolution across populations of Tigriopus californicus.</title>
        <authorList>
            <person name="Barreto F.S."/>
            <person name="Watson E.T."/>
            <person name="Lima T.G."/>
            <person name="Willett C.S."/>
            <person name="Edmands S."/>
            <person name="Li W."/>
            <person name="Burton R.S."/>
        </authorList>
    </citation>
    <scope>NUCLEOTIDE SEQUENCE [LARGE SCALE GENOMIC DNA]</scope>
    <source>
        <strain evidence="2 3">San Diego</strain>
    </source>
</reference>
<dbReference type="EMBL" id="VCGU01000007">
    <property type="protein sequence ID" value="TRY73116.1"/>
    <property type="molecule type" value="Genomic_DNA"/>
</dbReference>
<keyword evidence="3" id="KW-1185">Reference proteome</keyword>
<keyword evidence="1" id="KW-0732">Signal</keyword>
<protein>
    <submittedName>
        <fullName evidence="2">Uncharacterized protein</fullName>
    </submittedName>
</protein>
<dbReference type="OMA" id="CAWLHPR"/>
<evidence type="ECO:0000256" key="1">
    <source>
        <dbReference type="SAM" id="SignalP"/>
    </source>
</evidence>
<dbReference type="AlphaFoldDB" id="A0A553P600"/>
<accession>A0A553P600</accession>
<feature type="chain" id="PRO_5022005674" evidence="1">
    <location>
        <begin position="26"/>
        <end position="533"/>
    </location>
</feature>
<evidence type="ECO:0000313" key="3">
    <source>
        <dbReference type="Proteomes" id="UP000318571"/>
    </source>
</evidence>
<proteinExistence type="predicted"/>
<feature type="signal peptide" evidence="1">
    <location>
        <begin position="1"/>
        <end position="25"/>
    </location>
</feature>
<dbReference type="Proteomes" id="UP000318571">
    <property type="component" value="Chromosome 3"/>
</dbReference>